<name>A0A8J1YB04_OWEFU</name>
<dbReference type="InterPro" id="IPR001611">
    <property type="entry name" value="Leu-rich_rpt"/>
</dbReference>
<dbReference type="Pfam" id="PF13855">
    <property type="entry name" value="LRR_8"/>
    <property type="match status" value="1"/>
</dbReference>
<dbReference type="SUPFAM" id="SSF52047">
    <property type="entry name" value="RNI-like"/>
    <property type="match status" value="1"/>
</dbReference>
<dbReference type="Proteomes" id="UP000749559">
    <property type="component" value="Unassembled WGS sequence"/>
</dbReference>
<keyword evidence="2" id="KW-1185">Reference proteome</keyword>
<gene>
    <name evidence="1" type="ORF">OFUS_LOCUS24703</name>
</gene>
<accession>A0A8J1YB04</accession>
<dbReference type="Gene3D" id="3.80.10.10">
    <property type="entry name" value="Ribonuclease Inhibitor"/>
    <property type="match status" value="1"/>
</dbReference>
<feature type="non-terminal residue" evidence="1">
    <location>
        <position position="1"/>
    </location>
</feature>
<dbReference type="EMBL" id="CAIIXF020000012">
    <property type="protein sequence ID" value="CAH1800865.1"/>
    <property type="molecule type" value="Genomic_DNA"/>
</dbReference>
<evidence type="ECO:0000313" key="1">
    <source>
        <dbReference type="EMBL" id="CAH1800865.1"/>
    </source>
</evidence>
<protein>
    <submittedName>
        <fullName evidence="1">Uncharacterized protein</fullName>
    </submittedName>
</protein>
<comment type="caution">
    <text evidence="1">The sequence shown here is derived from an EMBL/GenBank/DDBJ whole genome shotgun (WGS) entry which is preliminary data.</text>
</comment>
<dbReference type="AlphaFoldDB" id="A0A8J1YB04"/>
<sequence length="201" mass="22704">FVFIAMLCTIMRAVSYPLLSDVCKDSNYCQMCTDTVIKCEGSESRRGLLEDIPINDVSVNITALNLGYNMLKEILIGTPNRTTYGLFTNYPNLKCLNLVGNRIQRFKDSFIGLPSLQEVNLSENPIETDSSKASLDGIFEQFLDIRILNVSRLNARQKTMTIDPLILALDSLRNSNIEILDFSEIQKDRRSSLNISQLLQL</sequence>
<dbReference type="InterPro" id="IPR032675">
    <property type="entry name" value="LRR_dom_sf"/>
</dbReference>
<feature type="non-terminal residue" evidence="1">
    <location>
        <position position="201"/>
    </location>
</feature>
<proteinExistence type="predicted"/>
<reference evidence="1" key="1">
    <citation type="submission" date="2022-03" db="EMBL/GenBank/DDBJ databases">
        <authorList>
            <person name="Martin C."/>
        </authorList>
    </citation>
    <scope>NUCLEOTIDE SEQUENCE</scope>
</reference>
<evidence type="ECO:0000313" key="2">
    <source>
        <dbReference type="Proteomes" id="UP000749559"/>
    </source>
</evidence>
<organism evidence="1 2">
    <name type="scientific">Owenia fusiformis</name>
    <name type="common">Polychaete worm</name>
    <dbReference type="NCBI Taxonomy" id="6347"/>
    <lineage>
        <taxon>Eukaryota</taxon>
        <taxon>Metazoa</taxon>
        <taxon>Spiralia</taxon>
        <taxon>Lophotrochozoa</taxon>
        <taxon>Annelida</taxon>
        <taxon>Polychaeta</taxon>
        <taxon>Sedentaria</taxon>
        <taxon>Canalipalpata</taxon>
        <taxon>Sabellida</taxon>
        <taxon>Oweniida</taxon>
        <taxon>Oweniidae</taxon>
        <taxon>Owenia</taxon>
    </lineage>
</organism>